<proteinExistence type="predicted"/>
<organism evidence="1 2">
    <name type="scientific">Dreissena polymorpha</name>
    <name type="common">Zebra mussel</name>
    <name type="synonym">Mytilus polymorpha</name>
    <dbReference type="NCBI Taxonomy" id="45954"/>
    <lineage>
        <taxon>Eukaryota</taxon>
        <taxon>Metazoa</taxon>
        <taxon>Spiralia</taxon>
        <taxon>Lophotrochozoa</taxon>
        <taxon>Mollusca</taxon>
        <taxon>Bivalvia</taxon>
        <taxon>Autobranchia</taxon>
        <taxon>Heteroconchia</taxon>
        <taxon>Euheterodonta</taxon>
        <taxon>Imparidentia</taxon>
        <taxon>Neoheterodontei</taxon>
        <taxon>Myida</taxon>
        <taxon>Dreissenoidea</taxon>
        <taxon>Dreissenidae</taxon>
        <taxon>Dreissena</taxon>
    </lineage>
</organism>
<name>A0A9D4GFN0_DREPO</name>
<comment type="caution">
    <text evidence="1">The sequence shown here is derived from an EMBL/GenBank/DDBJ whole genome shotgun (WGS) entry which is preliminary data.</text>
</comment>
<dbReference type="AlphaFoldDB" id="A0A9D4GFN0"/>
<evidence type="ECO:0000313" key="1">
    <source>
        <dbReference type="EMBL" id="KAH3816235.1"/>
    </source>
</evidence>
<protein>
    <submittedName>
        <fullName evidence="1">Uncharacterized protein</fullName>
    </submittedName>
</protein>
<reference evidence="1" key="2">
    <citation type="submission" date="2020-11" db="EMBL/GenBank/DDBJ databases">
        <authorList>
            <person name="McCartney M.A."/>
            <person name="Auch B."/>
            <person name="Kono T."/>
            <person name="Mallez S."/>
            <person name="Becker A."/>
            <person name="Gohl D.M."/>
            <person name="Silverstein K.A.T."/>
            <person name="Koren S."/>
            <person name="Bechman K.B."/>
            <person name="Herman A."/>
            <person name="Abrahante J.E."/>
            <person name="Garbe J."/>
        </authorList>
    </citation>
    <scope>NUCLEOTIDE SEQUENCE</scope>
    <source>
        <strain evidence="1">Duluth1</strain>
        <tissue evidence="1">Whole animal</tissue>
    </source>
</reference>
<dbReference type="EMBL" id="JAIWYP010000005">
    <property type="protein sequence ID" value="KAH3816235.1"/>
    <property type="molecule type" value="Genomic_DNA"/>
</dbReference>
<sequence>MVGYHHREIVLVIRTFIGKFIKTSVLNSLSDVTKVDFSCREIQRDDDLLAVCVAARTYLAENEDVHPELGASFFRNVRDFHEEMTSKVISKFPLTDAILQSSTPRLLDPHRGCVLKIFPIDTKD</sequence>
<evidence type="ECO:0000313" key="2">
    <source>
        <dbReference type="Proteomes" id="UP000828390"/>
    </source>
</evidence>
<accession>A0A9D4GFN0</accession>
<gene>
    <name evidence="1" type="ORF">DPMN_117748</name>
</gene>
<keyword evidence="2" id="KW-1185">Reference proteome</keyword>
<reference evidence="1" key="1">
    <citation type="journal article" date="2019" name="bioRxiv">
        <title>The Genome of the Zebra Mussel, Dreissena polymorpha: A Resource for Invasive Species Research.</title>
        <authorList>
            <person name="McCartney M.A."/>
            <person name="Auch B."/>
            <person name="Kono T."/>
            <person name="Mallez S."/>
            <person name="Zhang Y."/>
            <person name="Obille A."/>
            <person name="Becker A."/>
            <person name="Abrahante J.E."/>
            <person name="Garbe J."/>
            <person name="Badalamenti J.P."/>
            <person name="Herman A."/>
            <person name="Mangelson H."/>
            <person name="Liachko I."/>
            <person name="Sullivan S."/>
            <person name="Sone E.D."/>
            <person name="Koren S."/>
            <person name="Silverstein K.A.T."/>
            <person name="Beckman K.B."/>
            <person name="Gohl D.M."/>
        </authorList>
    </citation>
    <scope>NUCLEOTIDE SEQUENCE</scope>
    <source>
        <strain evidence="1">Duluth1</strain>
        <tissue evidence="1">Whole animal</tissue>
    </source>
</reference>
<dbReference type="Proteomes" id="UP000828390">
    <property type="component" value="Unassembled WGS sequence"/>
</dbReference>